<dbReference type="GO" id="GO:0003841">
    <property type="term" value="F:1-acylglycerol-3-phosphate O-acyltransferase activity"/>
    <property type="evidence" value="ECO:0007669"/>
    <property type="project" value="TreeGrafter"/>
</dbReference>
<dbReference type="EMBL" id="QFNY01000185">
    <property type="protein sequence ID" value="PZO99611.1"/>
    <property type="molecule type" value="Genomic_DNA"/>
</dbReference>
<reference evidence="4 5" key="1">
    <citation type="submission" date="2017-11" db="EMBL/GenBank/DDBJ databases">
        <title>Infants hospitalized years apart are colonized by the same room-sourced microbial strains.</title>
        <authorList>
            <person name="Brooks B."/>
            <person name="Olm M.R."/>
            <person name="Firek B.A."/>
            <person name="Baker R."/>
            <person name="Thomas B.C."/>
            <person name="Morowitz M.J."/>
            <person name="Banfield J.F."/>
        </authorList>
    </citation>
    <scope>NUCLEOTIDE SEQUENCE [LARGE SCALE GENOMIC DNA]</scope>
    <source>
        <strain evidence="4">S2_012_000_R3_87</strain>
    </source>
</reference>
<dbReference type="SUPFAM" id="SSF69593">
    <property type="entry name" value="Glycerol-3-phosphate (1)-acyltransferase"/>
    <property type="match status" value="1"/>
</dbReference>
<keyword evidence="2 4" id="KW-0012">Acyltransferase</keyword>
<proteinExistence type="predicted"/>
<dbReference type="Pfam" id="PF01553">
    <property type="entry name" value="Acyltransferase"/>
    <property type="match status" value="1"/>
</dbReference>
<feature type="domain" description="Phospholipid/glycerol acyltransferase" evidence="3">
    <location>
        <begin position="38"/>
        <end position="157"/>
    </location>
</feature>
<dbReference type="AlphaFoldDB" id="A0A2W5CXI7"/>
<dbReference type="PANTHER" id="PTHR10434">
    <property type="entry name" value="1-ACYL-SN-GLYCEROL-3-PHOSPHATE ACYLTRANSFERASE"/>
    <property type="match status" value="1"/>
</dbReference>
<evidence type="ECO:0000256" key="1">
    <source>
        <dbReference type="ARBA" id="ARBA00022679"/>
    </source>
</evidence>
<protein>
    <submittedName>
        <fullName evidence="4">1-acyl-sn-glycerol-3-phosphate acyltransferase</fullName>
    </submittedName>
</protein>
<dbReference type="PANTHER" id="PTHR10434:SF11">
    <property type="entry name" value="1-ACYL-SN-GLYCEROL-3-PHOSPHATE ACYLTRANSFERASE"/>
    <property type="match status" value="1"/>
</dbReference>
<dbReference type="GO" id="GO:0006654">
    <property type="term" value="P:phosphatidic acid biosynthetic process"/>
    <property type="evidence" value="ECO:0007669"/>
    <property type="project" value="TreeGrafter"/>
</dbReference>
<dbReference type="GO" id="GO:0005886">
    <property type="term" value="C:plasma membrane"/>
    <property type="evidence" value="ECO:0007669"/>
    <property type="project" value="TreeGrafter"/>
</dbReference>
<accession>A0A2W5CXI7</accession>
<dbReference type="InterPro" id="IPR002123">
    <property type="entry name" value="Plipid/glycerol_acylTrfase"/>
</dbReference>
<evidence type="ECO:0000259" key="3">
    <source>
        <dbReference type="SMART" id="SM00563"/>
    </source>
</evidence>
<evidence type="ECO:0000313" key="5">
    <source>
        <dbReference type="Proteomes" id="UP000249451"/>
    </source>
</evidence>
<dbReference type="Proteomes" id="UP000249451">
    <property type="component" value="Unassembled WGS sequence"/>
</dbReference>
<evidence type="ECO:0000256" key="2">
    <source>
        <dbReference type="ARBA" id="ARBA00023315"/>
    </source>
</evidence>
<gene>
    <name evidence="4" type="ORF">DI609_07935</name>
</gene>
<dbReference type="SMART" id="SM00563">
    <property type="entry name" value="PlsC"/>
    <property type="match status" value="1"/>
</dbReference>
<name>A0A2W5CXI7_9CORY</name>
<sequence length="249" mass="27805">MRNKWYWAFKHIFFGPALRVWNRPWSEGMERIPETGPAILASSHQAVMDSFYFPLLCPRQITFLAKSEYFTTPGFVGGLQKWFFSSVGQVPIDRVDKNASDAMLTSAQRIMNRGDLFGIYPEGTRSPDGRIYKGRTGMARIALTTGEKVIPVAMINSRKANPIGTWIPRPERVGVRVGEPIDPLAWAAERGFDPEEHDTAREFTDYVMKELAQLTGQPYVDVYASDVKASLQAGHGYPAGAELGSQALD</sequence>
<comment type="caution">
    <text evidence="4">The sequence shown here is derived from an EMBL/GenBank/DDBJ whole genome shotgun (WGS) entry which is preliminary data.</text>
</comment>
<evidence type="ECO:0000313" key="4">
    <source>
        <dbReference type="EMBL" id="PZO99611.1"/>
    </source>
</evidence>
<organism evidence="4 5">
    <name type="scientific">Corynebacterium urealyticum</name>
    <dbReference type="NCBI Taxonomy" id="43771"/>
    <lineage>
        <taxon>Bacteria</taxon>
        <taxon>Bacillati</taxon>
        <taxon>Actinomycetota</taxon>
        <taxon>Actinomycetes</taxon>
        <taxon>Mycobacteriales</taxon>
        <taxon>Corynebacteriaceae</taxon>
        <taxon>Corynebacterium</taxon>
    </lineage>
</organism>
<dbReference type="CDD" id="cd07989">
    <property type="entry name" value="LPLAT_AGPAT-like"/>
    <property type="match status" value="1"/>
</dbReference>
<keyword evidence="1 4" id="KW-0808">Transferase</keyword>